<feature type="signal peptide" evidence="1">
    <location>
        <begin position="1"/>
        <end position="19"/>
    </location>
</feature>
<evidence type="ECO:0000256" key="1">
    <source>
        <dbReference type="SAM" id="SignalP"/>
    </source>
</evidence>
<dbReference type="Proteomes" id="UP001597205">
    <property type="component" value="Unassembled WGS sequence"/>
</dbReference>
<organism evidence="2 3">
    <name type="scientific">Sphingobacterium daejeonense</name>
    <dbReference type="NCBI Taxonomy" id="371142"/>
    <lineage>
        <taxon>Bacteria</taxon>
        <taxon>Pseudomonadati</taxon>
        <taxon>Bacteroidota</taxon>
        <taxon>Sphingobacteriia</taxon>
        <taxon>Sphingobacteriales</taxon>
        <taxon>Sphingobacteriaceae</taxon>
        <taxon>Sphingobacterium</taxon>
    </lineage>
</organism>
<evidence type="ECO:0000313" key="3">
    <source>
        <dbReference type="Proteomes" id="UP001597205"/>
    </source>
</evidence>
<proteinExistence type="predicted"/>
<gene>
    <name evidence="2" type="ORF">ACFQ2C_15440</name>
</gene>
<keyword evidence="1" id="KW-0732">Signal</keyword>
<accession>A0ABW3RP76</accession>
<dbReference type="EMBL" id="JBHTKY010000028">
    <property type="protein sequence ID" value="MFD1167001.1"/>
    <property type="molecule type" value="Genomic_DNA"/>
</dbReference>
<sequence length="243" mass="27284">MKRNIIIAILIFASSSLLAQKKKEPYAILPSFQVTLDGDLKEWEDQLTVVDKDSSWSFAVTKDGEFLYAAVKIKDLALQQEASRNGIIINVNADGKKKDGATLIFPIPDSESVRAMRNDENLPNMNVREELIKRSRGYGVKGFARIVDGLLSYDNTYGVQAVAKLLDNDVLAYESKIPIQAIGIKDLDKPVAIQIMINNRFSILQKTIKSRPDPRGSYYGRYTSTVKSPYKMKTDVWIFGTLN</sequence>
<protein>
    <submittedName>
        <fullName evidence="2">Uncharacterized protein</fullName>
    </submittedName>
</protein>
<evidence type="ECO:0000313" key="2">
    <source>
        <dbReference type="EMBL" id="MFD1167001.1"/>
    </source>
</evidence>
<comment type="caution">
    <text evidence="2">The sequence shown here is derived from an EMBL/GenBank/DDBJ whole genome shotgun (WGS) entry which is preliminary data.</text>
</comment>
<name>A0ABW3RP76_9SPHI</name>
<feature type="chain" id="PRO_5046990850" evidence="1">
    <location>
        <begin position="20"/>
        <end position="243"/>
    </location>
</feature>
<dbReference type="Gene3D" id="2.60.40.1190">
    <property type="match status" value="1"/>
</dbReference>
<reference evidence="3" key="1">
    <citation type="journal article" date="2019" name="Int. J. Syst. Evol. Microbiol.">
        <title>The Global Catalogue of Microorganisms (GCM) 10K type strain sequencing project: providing services to taxonomists for standard genome sequencing and annotation.</title>
        <authorList>
            <consortium name="The Broad Institute Genomics Platform"/>
            <consortium name="The Broad Institute Genome Sequencing Center for Infectious Disease"/>
            <person name="Wu L."/>
            <person name="Ma J."/>
        </authorList>
    </citation>
    <scope>NUCLEOTIDE SEQUENCE [LARGE SCALE GENOMIC DNA]</scope>
    <source>
        <strain evidence="3">CCUG 52468</strain>
    </source>
</reference>
<dbReference type="RefSeq" id="WP_380898057.1">
    <property type="nucleotide sequence ID" value="NZ_JBHTKY010000028.1"/>
</dbReference>
<keyword evidence="3" id="KW-1185">Reference proteome</keyword>